<dbReference type="EMBL" id="ML993607">
    <property type="protein sequence ID" value="KAF2163808.1"/>
    <property type="molecule type" value="Genomic_DNA"/>
</dbReference>
<reference evidence="1" key="1">
    <citation type="journal article" date="2020" name="Stud. Mycol.">
        <title>101 Dothideomycetes genomes: a test case for predicting lifestyles and emergence of pathogens.</title>
        <authorList>
            <person name="Haridas S."/>
            <person name="Albert R."/>
            <person name="Binder M."/>
            <person name="Bloem J."/>
            <person name="Labutti K."/>
            <person name="Salamov A."/>
            <person name="Andreopoulos B."/>
            <person name="Baker S."/>
            <person name="Barry K."/>
            <person name="Bills G."/>
            <person name="Bluhm B."/>
            <person name="Cannon C."/>
            <person name="Castanera R."/>
            <person name="Culley D."/>
            <person name="Daum C."/>
            <person name="Ezra D."/>
            <person name="Gonzalez J."/>
            <person name="Henrissat B."/>
            <person name="Kuo A."/>
            <person name="Liang C."/>
            <person name="Lipzen A."/>
            <person name="Lutzoni F."/>
            <person name="Magnuson J."/>
            <person name="Mondo S."/>
            <person name="Nolan M."/>
            <person name="Ohm R."/>
            <person name="Pangilinan J."/>
            <person name="Park H.-J."/>
            <person name="Ramirez L."/>
            <person name="Alfaro M."/>
            <person name="Sun H."/>
            <person name="Tritt A."/>
            <person name="Yoshinaga Y."/>
            <person name="Zwiers L.-H."/>
            <person name="Turgeon B."/>
            <person name="Goodwin S."/>
            <person name="Spatafora J."/>
            <person name="Crous P."/>
            <person name="Grigoriev I."/>
        </authorList>
    </citation>
    <scope>NUCLEOTIDE SEQUENCE</scope>
    <source>
        <strain evidence="1">ATCC 36951</strain>
    </source>
</reference>
<organism evidence="1 2">
    <name type="scientific">Zasmidium cellare ATCC 36951</name>
    <dbReference type="NCBI Taxonomy" id="1080233"/>
    <lineage>
        <taxon>Eukaryota</taxon>
        <taxon>Fungi</taxon>
        <taxon>Dikarya</taxon>
        <taxon>Ascomycota</taxon>
        <taxon>Pezizomycotina</taxon>
        <taxon>Dothideomycetes</taxon>
        <taxon>Dothideomycetidae</taxon>
        <taxon>Mycosphaerellales</taxon>
        <taxon>Mycosphaerellaceae</taxon>
        <taxon>Zasmidium</taxon>
    </lineage>
</organism>
<sequence>MSGDWSATVELASKPVDKARYPSSLIVLALCKFRGSLDDCGSRRVARLNLLPFPGGKPDEVAMILLIELESEVARCFDDLPSFRLEVKAAKRMFGKKKFFKVRPATILRSDRSRRPTWQHRAEEYTRMDHFNRGKRRVIFNQPE</sequence>
<dbReference type="RefSeq" id="XP_033664697.1">
    <property type="nucleotide sequence ID" value="XM_033813586.1"/>
</dbReference>
<protein>
    <submittedName>
        <fullName evidence="1">Uncharacterized protein</fullName>
    </submittedName>
</protein>
<evidence type="ECO:0000313" key="1">
    <source>
        <dbReference type="EMBL" id="KAF2163808.1"/>
    </source>
</evidence>
<dbReference type="AlphaFoldDB" id="A0A6A6CC65"/>
<name>A0A6A6CC65_ZASCE</name>
<proteinExistence type="predicted"/>
<gene>
    <name evidence="1" type="ORF">M409DRAFT_57287</name>
</gene>
<dbReference type="Proteomes" id="UP000799537">
    <property type="component" value="Unassembled WGS sequence"/>
</dbReference>
<evidence type="ECO:0000313" key="2">
    <source>
        <dbReference type="Proteomes" id="UP000799537"/>
    </source>
</evidence>
<dbReference type="GeneID" id="54566858"/>
<keyword evidence="2" id="KW-1185">Reference proteome</keyword>
<accession>A0A6A6CC65</accession>